<feature type="transmembrane region" description="Helical" evidence="1">
    <location>
        <begin position="126"/>
        <end position="143"/>
    </location>
</feature>
<feature type="transmembrane region" description="Helical" evidence="1">
    <location>
        <begin position="69"/>
        <end position="88"/>
    </location>
</feature>
<evidence type="ECO:0000313" key="3">
    <source>
        <dbReference type="RefSeq" id="XP_016929394.2"/>
    </source>
</evidence>
<organism evidence="2 3">
    <name type="scientific">Drosophila suzukii</name>
    <name type="common">Spotted-wing drosophila fruit fly</name>
    <dbReference type="NCBI Taxonomy" id="28584"/>
    <lineage>
        <taxon>Eukaryota</taxon>
        <taxon>Metazoa</taxon>
        <taxon>Ecdysozoa</taxon>
        <taxon>Arthropoda</taxon>
        <taxon>Hexapoda</taxon>
        <taxon>Insecta</taxon>
        <taxon>Pterygota</taxon>
        <taxon>Neoptera</taxon>
        <taxon>Endopterygota</taxon>
        <taxon>Diptera</taxon>
        <taxon>Brachycera</taxon>
        <taxon>Muscomorpha</taxon>
        <taxon>Ephydroidea</taxon>
        <taxon>Drosophilidae</taxon>
        <taxon>Drosophila</taxon>
        <taxon>Sophophora</taxon>
    </lineage>
</organism>
<evidence type="ECO:0000256" key="1">
    <source>
        <dbReference type="SAM" id="Phobius"/>
    </source>
</evidence>
<dbReference type="RefSeq" id="XP_016929394.2">
    <property type="nucleotide sequence ID" value="XM_017073905.4"/>
</dbReference>
<accession>A0AB39Z6S2</accession>
<protein>
    <recommendedName>
        <fullName evidence="4">Transmembrane protein 138</fullName>
    </recommendedName>
</protein>
<reference evidence="3" key="1">
    <citation type="submission" date="2025-08" db="UniProtKB">
        <authorList>
            <consortium name="RefSeq"/>
        </authorList>
    </citation>
    <scope>IDENTIFICATION</scope>
</reference>
<feature type="transmembrane region" description="Helical" evidence="1">
    <location>
        <begin position="6"/>
        <end position="27"/>
    </location>
</feature>
<name>A0AB39Z6S2_DROSZ</name>
<keyword evidence="1" id="KW-1133">Transmembrane helix</keyword>
<dbReference type="AlphaFoldDB" id="A0AB39Z6S2"/>
<sequence>MVIVQGMFEISELAAGSIGCVGLYMAGCNALPMQHVPDLPAALFVLSTVFLLHHLRVTNWPPLQELWRLLLELVAFYMGTQILVVLVWQQFHNLMDKVRDTALNTRVAMNLLEINPKLFMFMRQDVCYFLMLIVSLVCTYKAVKVTHSLDYFLPARRIYRYYADQAEDEIFADVGRSTKRTYQRRPVSKGSSRRSQS</sequence>
<keyword evidence="1" id="KW-0812">Transmembrane</keyword>
<keyword evidence="2" id="KW-1185">Reference proteome</keyword>
<feature type="transmembrane region" description="Helical" evidence="1">
    <location>
        <begin position="39"/>
        <end position="57"/>
    </location>
</feature>
<evidence type="ECO:0008006" key="4">
    <source>
        <dbReference type="Google" id="ProtNLM"/>
    </source>
</evidence>
<keyword evidence="1" id="KW-0472">Membrane</keyword>
<evidence type="ECO:0000313" key="2">
    <source>
        <dbReference type="Proteomes" id="UP001652628"/>
    </source>
</evidence>
<dbReference type="GeneID" id="108009504"/>
<gene>
    <name evidence="3" type="primary">LOC108009504</name>
</gene>
<dbReference type="Proteomes" id="UP001652628">
    <property type="component" value="Chromosome 2R"/>
</dbReference>
<proteinExistence type="predicted"/>